<keyword evidence="2" id="KW-1185">Reference proteome</keyword>
<evidence type="ECO:0000313" key="1">
    <source>
        <dbReference type="EMBL" id="GJT29707.1"/>
    </source>
</evidence>
<name>A0ABQ5CTG2_9ASTR</name>
<reference evidence="1" key="2">
    <citation type="submission" date="2022-01" db="EMBL/GenBank/DDBJ databases">
        <authorList>
            <person name="Yamashiro T."/>
            <person name="Shiraishi A."/>
            <person name="Satake H."/>
            <person name="Nakayama K."/>
        </authorList>
    </citation>
    <scope>NUCLEOTIDE SEQUENCE</scope>
</reference>
<sequence>MALKVLSQPEVHQERLLALPNMALRAAHGKQRDATLNGDDCHTQERETLRAAHAMPWRTLKRDDDNKYWSEGEIS</sequence>
<gene>
    <name evidence="1" type="ORF">Tco_0909982</name>
</gene>
<evidence type="ECO:0000313" key="2">
    <source>
        <dbReference type="Proteomes" id="UP001151760"/>
    </source>
</evidence>
<comment type="caution">
    <text evidence="1">The sequence shown here is derived from an EMBL/GenBank/DDBJ whole genome shotgun (WGS) entry which is preliminary data.</text>
</comment>
<accession>A0ABQ5CTG2</accession>
<dbReference type="Proteomes" id="UP001151760">
    <property type="component" value="Unassembled WGS sequence"/>
</dbReference>
<proteinExistence type="predicted"/>
<reference evidence="1" key="1">
    <citation type="journal article" date="2022" name="Int. J. Mol. Sci.">
        <title>Draft Genome of Tanacetum Coccineum: Genomic Comparison of Closely Related Tanacetum-Family Plants.</title>
        <authorList>
            <person name="Yamashiro T."/>
            <person name="Shiraishi A."/>
            <person name="Nakayama K."/>
            <person name="Satake H."/>
        </authorList>
    </citation>
    <scope>NUCLEOTIDE SEQUENCE</scope>
</reference>
<dbReference type="EMBL" id="BQNB010014565">
    <property type="protein sequence ID" value="GJT29707.1"/>
    <property type="molecule type" value="Genomic_DNA"/>
</dbReference>
<protein>
    <submittedName>
        <fullName evidence="1">Uncharacterized protein</fullName>
    </submittedName>
</protein>
<organism evidence="1 2">
    <name type="scientific">Tanacetum coccineum</name>
    <dbReference type="NCBI Taxonomy" id="301880"/>
    <lineage>
        <taxon>Eukaryota</taxon>
        <taxon>Viridiplantae</taxon>
        <taxon>Streptophyta</taxon>
        <taxon>Embryophyta</taxon>
        <taxon>Tracheophyta</taxon>
        <taxon>Spermatophyta</taxon>
        <taxon>Magnoliopsida</taxon>
        <taxon>eudicotyledons</taxon>
        <taxon>Gunneridae</taxon>
        <taxon>Pentapetalae</taxon>
        <taxon>asterids</taxon>
        <taxon>campanulids</taxon>
        <taxon>Asterales</taxon>
        <taxon>Asteraceae</taxon>
        <taxon>Asteroideae</taxon>
        <taxon>Anthemideae</taxon>
        <taxon>Anthemidinae</taxon>
        <taxon>Tanacetum</taxon>
    </lineage>
</organism>